<name>A0A267H154_9PLAT</name>
<evidence type="ECO:0000256" key="10">
    <source>
        <dbReference type="ARBA" id="ARBA00023136"/>
    </source>
</evidence>
<dbReference type="GO" id="GO:0043235">
    <property type="term" value="C:receptor complex"/>
    <property type="evidence" value="ECO:0007669"/>
    <property type="project" value="TreeGrafter"/>
</dbReference>
<evidence type="ECO:0000256" key="9">
    <source>
        <dbReference type="ARBA" id="ARBA00022989"/>
    </source>
</evidence>
<keyword evidence="4" id="KW-0808">Transferase</keyword>
<keyword evidence="9 17" id="KW-1133">Transmembrane helix</keyword>
<dbReference type="InterPro" id="IPR017441">
    <property type="entry name" value="Protein_kinase_ATP_BS"/>
</dbReference>
<evidence type="ECO:0000256" key="3">
    <source>
        <dbReference type="ARBA" id="ARBA00022553"/>
    </source>
</evidence>
<dbReference type="Pfam" id="PF14843">
    <property type="entry name" value="GF_recep_IV"/>
    <property type="match status" value="1"/>
</dbReference>
<dbReference type="Pfam" id="PF01030">
    <property type="entry name" value="Recep_L_domain"/>
    <property type="match status" value="1"/>
</dbReference>
<evidence type="ECO:0000256" key="4">
    <source>
        <dbReference type="ARBA" id="ARBA00022679"/>
    </source>
</evidence>
<gene>
    <name evidence="20" type="ORF">BOX15_Mlig011702g1</name>
</gene>
<feature type="signal peptide" evidence="18">
    <location>
        <begin position="1"/>
        <end position="19"/>
    </location>
</feature>
<feature type="region of interest" description="Disordered" evidence="16">
    <location>
        <begin position="961"/>
        <end position="981"/>
    </location>
</feature>
<keyword evidence="10 17" id="KW-0472">Membrane</keyword>
<dbReference type="Pfam" id="PF00757">
    <property type="entry name" value="Furin-like"/>
    <property type="match status" value="1"/>
</dbReference>
<evidence type="ECO:0000256" key="15">
    <source>
        <dbReference type="PROSITE-ProRule" id="PRU10141"/>
    </source>
</evidence>
<dbReference type="Gene3D" id="1.10.510.10">
    <property type="entry name" value="Transferase(Phosphotransferase) domain 1"/>
    <property type="match status" value="1"/>
</dbReference>
<dbReference type="EC" id="2.7.10.1" evidence="2"/>
<keyword evidence="5 17" id="KW-0812">Transmembrane</keyword>
<dbReference type="InterPro" id="IPR032778">
    <property type="entry name" value="GF_recep_IV"/>
</dbReference>
<dbReference type="InterPro" id="IPR000719">
    <property type="entry name" value="Prot_kinase_dom"/>
</dbReference>
<dbReference type="PRINTS" id="PR00109">
    <property type="entry name" value="TYRKINASE"/>
</dbReference>
<dbReference type="PROSITE" id="PS00107">
    <property type="entry name" value="PROTEIN_KINASE_ATP"/>
    <property type="match status" value="1"/>
</dbReference>
<keyword evidence="18" id="KW-0732">Signal</keyword>
<dbReference type="SUPFAM" id="SSF57184">
    <property type="entry name" value="Growth factor receptor domain"/>
    <property type="match status" value="2"/>
</dbReference>
<dbReference type="OrthoDB" id="6219513at2759"/>
<evidence type="ECO:0000256" key="18">
    <source>
        <dbReference type="SAM" id="SignalP"/>
    </source>
</evidence>
<keyword evidence="13" id="KW-0325">Glycoprotein</keyword>
<dbReference type="PROSITE" id="PS50011">
    <property type="entry name" value="PROTEIN_KINASE_DOM"/>
    <property type="match status" value="1"/>
</dbReference>
<evidence type="ECO:0000313" key="20">
    <source>
        <dbReference type="EMBL" id="PAA91269.1"/>
    </source>
</evidence>
<feature type="region of interest" description="Disordered" evidence="16">
    <location>
        <begin position="994"/>
        <end position="1128"/>
    </location>
</feature>
<keyword evidence="7" id="KW-0418">Kinase</keyword>
<dbReference type="InterPro" id="IPR000494">
    <property type="entry name" value="Rcpt_L-dom"/>
</dbReference>
<dbReference type="CDD" id="cd00064">
    <property type="entry name" value="FU"/>
    <property type="match status" value="3"/>
</dbReference>
<comment type="subcellular location">
    <subcellularLocation>
        <location evidence="1">Membrane</location>
        <topology evidence="1">Single-pass type I membrane protein</topology>
    </subcellularLocation>
</comment>
<dbReference type="GO" id="GO:0008284">
    <property type="term" value="P:positive regulation of cell population proliferation"/>
    <property type="evidence" value="ECO:0007669"/>
    <property type="project" value="TreeGrafter"/>
</dbReference>
<feature type="transmembrane region" description="Helical" evidence="17">
    <location>
        <begin position="619"/>
        <end position="641"/>
    </location>
</feature>
<dbReference type="InterPro" id="IPR020635">
    <property type="entry name" value="Tyr_kinase_cat_dom"/>
</dbReference>
<feature type="compositionally biased region" description="Polar residues" evidence="16">
    <location>
        <begin position="1033"/>
        <end position="1046"/>
    </location>
</feature>
<dbReference type="GO" id="GO:0005524">
    <property type="term" value="F:ATP binding"/>
    <property type="evidence" value="ECO:0007669"/>
    <property type="project" value="UniProtKB-UniRule"/>
</dbReference>
<feature type="binding site" evidence="15">
    <location>
        <position position="715"/>
    </location>
    <ligand>
        <name>ATP</name>
        <dbReference type="ChEBI" id="CHEBI:30616"/>
    </ligand>
</feature>
<dbReference type="Gene3D" id="2.10.220.10">
    <property type="entry name" value="Hormone Receptor, Insulin-like Growth Factor Receptor 1, Chain A, domain 2"/>
    <property type="match status" value="2"/>
</dbReference>
<organism evidence="20 21">
    <name type="scientific">Macrostomum lignano</name>
    <dbReference type="NCBI Taxonomy" id="282301"/>
    <lineage>
        <taxon>Eukaryota</taxon>
        <taxon>Metazoa</taxon>
        <taxon>Spiralia</taxon>
        <taxon>Lophotrochozoa</taxon>
        <taxon>Platyhelminthes</taxon>
        <taxon>Rhabditophora</taxon>
        <taxon>Macrostomorpha</taxon>
        <taxon>Macrostomida</taxon>
        <taxon>Macrostomidae</taxon>
        <taxon>Macrostomum</taxon>
    </lineage>
</organism>
<feature type="compositionally biased region" description="Polar residues" evidence="16">
    <location>
        <begin position="1108"/>
        <end position="1123"/>
    </location>
</feature>
<feature type="compositionally biased region" description="Polar residues" evidence="16">
    <location>
        <begin position="995"/>
        <end position="1020"/>
    </location>
</feature>
<dbReference type="InterPro" id="IPR006211">
    <property type="entry name" value="Furin-like_Cys-rich_dom"/>
</dbReference>
<keyword evidence="12" id="KW-0675">Receptor</keyword>
<accession>A0A267H154</accession>
<dbReference type="SUPFAM" id="SSF52058">
    <property type="entry name" value="L domain-like"/>
    <property type="match status" value="1"/>
</dbReference>
<dbReference type="SMART" id="SM00261">
    <property type="entry name" value="FU"/>
    <property type="match status" value="3"/>
</dbReference>
<comment type="catalytic activity">
    <reaction evidence="14">
        <text>L-tyrosyl-[protein] + ATP = O-phospho-L-tyrosyl-[protein] + ADP + H(+)</text>
        <dbReference type="Rhea" id="RHEA:10596"/>
        <dbReference type="Rhea" id="RHEA-COMP:10136"/>
        <dbReference type="Rhea" id="RHEA-COMP:20101"/>
        <dbReference type="ChEBI" id="CHEBI:15378"/>
        <dbReference type="ChEBI" id="CHEBI:30616"/>
        <dbReference type="ChEBI" id="CHEBI:46858"/>
        <dbReference type="ChEBI" id="CHEBI:61978"/>
        <dbReference type="ChEBI" id="CHEBI:456216"/>
        <dbReference type="EC" id="2.7.10.1"/>
    </reaction>
</comment>
<evidence type="ECO:0000256" key="7">
    <source>
        <dbReference type="ARBA" id="ARBA00022777"/>
    </source>
</evidence>
<dbReference type="InterPro" id="IPR008266">
    <property type="entry name" value="Tyr_kinase_AS"/>
</dbReference>
<evidence type="ECO:0000256" key="17">
    <source>
        <dbReference type="SAM" id="Phobius"/>
    </source>
</evidence>
<dbReference type="InterPro" id="IPR006212">
    <property type="entry name" value="Furin_repeat"/>
</dbReference>
<dbReference type="InterPro" id="IPR001245">
    <property type="entry name" value="Ser-Thr/Tyr_kinase_cat_dom"/>
</dbReference>
<protein>
    <recommendedName>
        <fullName evidence="2">receptor protein-tyrosine kinase</fullName>
        <ecNumber evidence="2">2.7.10.1</ecNumber>
    </recommendedName>
</protein>
<keyword evidence="3" id="KW-0597">Phosphoprotein</keyword>
<evidence type="ECO:0000256" key="1">
    <source>
        <dbReference type="ARBA" id="ARBA00004479"/>
    </source>
</evidence>
<dbReference type="InterPro" id="IPR009030">
    <property type="entry name" value="Growth_fac_rcpt_cys_sf"/>
</dbReference>
<evidence type="ECO:0000259" key="19">
    <source>
        <dbReference type="PROSITE" id="PS50011"/>
    </source>
</evidence>
<feature type="chain" id="PRO_5012831391" description="receptor protein-tyrosine kinase" evidence="18">
    <location>
        <begin position="20"/>
        <end position="1161"/>
    </location>
</feature>
<dbReference type="InterPro" id="IPR011009">
    <property type="entry name" value="Kinase-like_dom_sf"/>
</dbReference>
<dbReference type="EMBL" id="NIVC01000092">
    <property type="protein sequence ID" value="PAA91269.1"/>
    <property type="molecule type" value="Genomic_DNA"/>
</dbReference>
<keyword evidence="21" id="KW-1185">Reference proteome</keyword>
<dbReference type="Gene3D" id="3.30.200.20">
    <property type="entry name" value="Phosphorylase Kinase, domain 1"/>
    <property type="match status" value="1"/>
</dbReference>
<dbReference type="PROSITE" id="PS00109">
    <property type="entry name" value="PROTEIN_KINASE_TYR"/>
    <property type="match status" value="1"/>
</dbReference>
<dbReference type="InterPro" id="IPR036941">
    <property type="entry name" value="Rcpt_L-dom_sf"/>
</dbReference>
<keyword evidence="6 15" id="KW-0547">Nucleotide-binding</keyword>
<dbReference type="PANTHER" id="PTHR24416">
    <property type="entry name" value="TYROSINE-PROTEIN KINASE RECEPTOR"/>
    <property type="match status" value="1"/>
</dbReference>
<dbReference type="SMART" id="SM00219">
    <property type="entry name" value="TyrKc"/>
    <property type="match status" value="1"/>
</dbReference>
<evidence type="ECO:0000256" key="13">
    <source>
        <dbReference type="ARBA" id="ARBA00023180"/>
    </source>
</evidence>
<sequence>MSICQLLTLLAVALASVTASTAARQLTAYSKLCKTLELTHMDYASHLNASRLRDRLEEMVGGCQYLHGDLIISWWGVDRTTGRQLGGQLRDMRTDFLDSLIEISGRLIVAQSNLARLELRNLRAIRGHGTNDGDRPAIELSQCAHPIQLVLPRLAAIVQGGVQLYSATDRGLYCRITRSVVWSALFQQPGKQRVDYAGVSSCTRDSRPAACDCAGGSASAVACHPDCLSGCWSADTGACQADGRCKKRACAFCYTRGLALEEECCHSACLGGCVGPNAKDCFSCRGVSYNGECRESCPKEYYDTETSKVIELPEPMVQVGNVCKRRCPAPFVLDSRRRYCLAECPNGELPVEGNCTACADTADGATSGCRVCESAERQLDDNLASSFANCSVWKLSSSFNLDGAAMSDRAWLSVASARIIFSIRVIVKRTEERAADLSVLRRLGYVSGELIINQLNASYLALSGLRNTQRLSIFNIRGLCRAWFPMEHLNSTSVGFPVSYGNLEFADCPDAACHPLCRGGCWGPGPGLCVACANASVDGVCYADCRQAGRYRSPAEEDAGRCLPCHAECGESGGCSGPAAHQCATCRAYRQDGACVASCAGNLEPDTYGVCYPASTMRLGVLAAGLALLLLLAAVAGLVAWRYYQRRLHRYDMVDLDEYLGDANSPNDMAQLLIVNDDDLIKQKEIGSGTFGTVYKGILRSETDCGYKELPVAIKVLKGSNPKLGQELLNEASVLARVRHPCCVRLVALCLTQDVQLVTNLMPRGCLLDFLRARQNSIGARRMLTWALQVAEAMAYLESINIVHRDLAARNVLLKTPDEVKITDFGLAKLLQNSERQLIYTSGAMPVKWLGIECFESGVFSHKSDVWSYGVLLWEICSYGEAPYKPYRISSVDDISNLLRKGVRLSQPPVCSVDFYNIMLTCWLPNPESRPNFTDLIASMKDCLTAPSAFIAFGPGMDGDADKIDDGGGGGGGGDGLDDPDAVVHIRERLGTPSAVVSSRFGSSATPQQDGSQGEYTPMSSLVEPDEKDSLMTKASSRKPTTNNYVNDPLLNRSGIDSPVRTRRNPQQQQHQQHQHYQKSPRAPVPPPIYTLPGSSEPDSGYLEPIKSPSNVQQAQKSRTPSSIPEERENEFFDDEYLVPGDVTAGQPVPLDDDYMAPTSC</sequence>
<evidence type="ECO:0000256" key="2">
    <source>
        <dbReference type="ARBA" id="ARBA00011902"/>
    </source>
</evidence>
<feature type="domain" description="Protein kinase" evidence="19">
    <location>
        <begin position="680"/>
        <end position="951"/>
    </location>
</feature>
<dbReference type="STRING" id="282301.A0A267H154"/>
<dbReference type="AlphaFoldDB" id="A0A267H154"/>
<dbReference type="FunFam" id="1.10.510.10:FF:000027">
    <property type="entry name" value="Receptor protein-tyrosine kinase"/>
    <property type="match status" value="1"/>
</dbReference>
<dbReference type="SUPFAM" id="SSF56112">
    <property type="entry name" value="Protein kinase-like (PK-like)"/>
    <property type="match status" value="1"/>
</dbReference>
<evidence type="ECO:0000256" key="12">
    <source>
        <dbReference type="ARBA" id="ARBA00023170"/>
    </source>
</evidence>
<reference evidence="20 21" key="1">
    <citation type="submission" date="2017-06" db="EMBL/GenBank/DDBJ databases">
        <title>A platform for efficient transgenesis in Macrostomum lignano, a flatworm model organism for stem cell research.</title>
        <authorList>
            <person name="Berezikov E."/>
        </authorList>
    </citation>
    <scope>NUCLEOTIDE SEQUENCE [LARGE SCALE GENOMIC DNA]</scope>
    <source>
        <strain evidence="20">DV1</strain>
        <tissue evidence="20">Whole organism</tissue>
    </source>
</reference>
<evidence type="ECO:0000256" key="16">
    <source>
        <dbReference type="SAM" id="MobiDB-lite"/>
    </source>
</evidence>
<keyword evidence="11" id="KW-0829">Tyrosine-protein kinase</keyword>
<dbReference type="GO" id="GO:0043066">
    <property type="term" value="P:negative regulation of apoptotic process"/>
    <property type="evidence" value="ECO:0007669"/>
    <property type="project" value="TreeGrafter"/>
</dbReference>
<dbReference type="GO" id="GO:0009925">
    <property type="term" value="C:basal plasma membrane"/>
    <property type="evidence" value="ECO:0007669"/>
    <property type="project" value="TreeGrafter"/>
</dbReference>
<dbReference type="InterPro" id="IPR050122">
    <property type="entry name" value="RTK"/>
</dbReference>
<dbReference type="Proteomes" id="UP000215902">
    <property type="component" value="Unassembled WGS sequence"/>
</dbReference>
<evidence type="ECO:0000256" key="8">
    <source>
        <dbReference type="ARBA" id="ARBA00022840"/>
    </source>
</evidence>
<dbReference type="Gene3D" id="3.80.20.20">
    <property type="entry name" value="Receptor L-domain"/>
    <property type="match status" value="1"/>
</dbReference>
<dbReference type="GO" id="GO:0022008">
    <property type="term" value="P:neurogenesis"/>
    <property type="evidence" value="ECO:0007669"/>
    <property type="project" value="TreeGrafter"/>
</dbReference>
<dbReference type="PANTHER" id="PTHR24416:SF566">
    <property type="entry name" value="EPIDERMAL GROWTH FACTOR RECEPTOR"/>
    <property type="match status" value="1"/>
</dbReference>
<feature type="region of interest" description="Disordered" evidence="16">
    <location>
        <begin position="1140"/>
        <end position="1161"/>
    </location>
</feature>
<dbReference type="Pfam" id="PF07714">
    <property type="entry name" value="PK_Tyr_Ser-Thr"/>
    <property type="match status" value="1"/>
</dbReference>
<evidence type="ECO:0000256" key="6">
    <source>
        <dbReference type="ARBA" id="ARBA00022741"/>
    </source>
</evidence>
<proteinExistence type="predicted"/>
<evidence type="ECO:0000313" key="21">
    <source>
        <dbReference type="Proteomes" id="UP000215902"/>
    </source>
</evidence>
<evidence type="ECO:0000256" key="14">
    <source>
        <dbReference type="ARBA" id="ARBA00051243"/>
    </source>
</evidence>
<keyword evidence="8 15" id="KW-0067">ATP-binding</keyword>
<dbReference type="GO" id="GO:0038127">
    <property type="term" value="P:ERBB signaling pathway"/>
    <property type="evidence" value="ECO:0007669"/>
    <property type="project" value="UniProtKB-ARBA"/>
</dbReference>
<comment type="caution">
    <text evidence="20">The sequence shown here is derived from an EMBL/GenBank/DDBJ whole genome shotgun (WGS) entry which is preliminary data.</text>
</comment>
<dbReference type="GO" id="GO:0004714">
    <property type="term" value="F:transmembrane receptor protein tyrosine kinase activity"/>
    <property type="evidence" value="ECO:0007669"/>
    <property type="project" value="UniProtKB-EC"/>
</dbReference>
<evidence type="ECO:0000256" key="5">
    <source>
        <dbReference type="ARBA" id="ARBA00022692"/>
    </source>
</evidence>
<evidence type="ECO:0000256" key="11">
    <source>
        <dbReference type="ARBA" id="ARBA00023137"/>
    </source>
</evidence>